<gene>
    <name evidence="3 4 5" type="primary">LOC103712449</name>
</gene>
<dbReference type="GeneID" id="103712449"/>
<feature type="compositionally biased region" description="Polar residues" evidence="1">
    <location>
        <begin position="156"/>
        <end position="168"/>
    </location>
</feature>
<reference evidence="2" key="1">
    <citation type="journal article" date="2019" name="Nat. Commun.">
        <title>Genome-wide association mapping of date palm fruit traits.</title>
        <authorList>
            <person name="Hazzouri K.M."/>
            <person name="Gros-Balthazard M."/>
            <person name="Flowers J.M."/>
            <person name="Copetti D."/>
            <person name="Lemansour A."/>
            <person name="Lebrun M."/>
            <person name="Masmoudi K."/>
            <person name="Ferrand S."/>
            <person name="Dhar M.I."/>
            <person name="Fresquez Z.A."/>
            <person name="Rosas U."/>
            <person name="Zhang J."/>
            <person name="Talag J."/>
            <person name="Lee S."/>
            <person name="Kudrna D."/>
            <person name="Powell R.F."/>
            <person name="Leitch I.J."/>
            <person name="Krueger R.R."/>
            <person name="Wing R.A."/>
            <person name="Amiri K.M.A."/>
            <person name="Purugganan M.D."/>
        </authorList>
    </citation>
    <scope>NUCLEOTIDE SEQUENCE [LARGE SCALE GENOMIC DNA]</scope>
    <source>
        <strain evidence="2">cv. Khalas</strain>
    </source>
</reference>
<dbReference type="SUPFAM" id="SSF54928">
    <property type="entry name" value="RNA-binding domain, RBD"/>
    <property type="match status" value="1"/>
</dbReference>
<feature type="region of interest" description="Disordered" evidence="1">
    <location>
        <begin position="61"/>
        <end position="81"/>
    </location>
</feature>
<protein>
    <submittedName>
        <fullName evidence="3 4">Uncharacterized protein LOC103712449</fullName>
    </submittedName>
</protein>
<evidence type="ECO:0000313" key="2">
    <source>
        <dbReference type="Proteomes" id="UP000228380"/>
    </source>
</evidence>
<dbReference type="RefSeq" id="XP_017699609.2">
    <property type="nucleotide sequence ID" value="XM_017844120.3"/>
</dbReference>
<dbReference type="RefSeq" id="XP_008797195.2">
    <property type="nucleotide sequence ID" value="XM_008798973.4"/>
</dbReference>
<dbReference type="AlphaFoldDB" id="A0A8B8J7B1"/>
<accession>A0A8B8J7B1</accession>
<evidence type="ECO:0000313" key="5">
    <source>
        <dbReference type="RefSeq" id="XP_026662495.2"/>
    </source>
</evidence>
<reference evidence="3 4" key="2">
    <citation type="submission" date="2025-04" db="UniProtKB">
        <authorList>
            <consortium name="RefSeq"/>
        </authorList>
    </citation>
    <scope>IDENTIFICATION</scope>
    <source>
        <tissue evidence="3 4">Young leaves</tissue>
    </source>
</reference>
<keyword evidence="2" id="KW-1185">Reference proteome</keyword>
<evidence type="ECO:0000313" key="4">
    <source>
        <dbReference type="RefSeq" id="XP_017699609.2"/>
    </source>
</evidence>
<dbReference type="Proteomes" id="UP000228380">
    <property type="component" value="Chromosome 1"/>
</dbReference>
<feature type="region of interest" description="Disordered" evidence="1">
    <location>
        <begin position="93"/>
        <end position="118"/>
    </location>
</feature>
<dbReference type="InterPro" id="IPR035979">
    <property type="entry name" value="RBD_domain_sf"/>
</dbReference>
<dbReference type="KEGG" id="pda:103712449"/>
<sequence length="438" mass="48273">MASDNGVTKTLVKTRPLWHPWFRFLPPSPKMLRRLVGFKASLPALSSSGGRRDVSEVASNFPFANGREGSKTNSSSERIHNTGPWRKLRTAMSSTNQSASPRHEVEVAENLKPSPPNSVGDEDAFAELGPSISESDELGFGLTKQMHKSAGPLSILSANESQKSTVTSQRHDIPRKMPHMRTSLNQESNHPGTSSNLEGCKNFLRNKIEAEKGKFAAQSTEKHTSSSSIIVDKVPSNISLLDLRKAVSVYGEILSASVRTRQDDLTSCHVKFNGVESKERALAAGWITVKNCHLPVRGVQSPENIAIRITNISMETAEPAIHSTCMSCGHVCGLARTKEGAIDVVFRVKDNSTAQTIVERLNDVCLDNCQWLAQLLPEFGQNLRSNVSGSQWSVGSQISNFIGTFRKQLRMKQIYLEDLEELHHAILHLRDKPVDMNS</sequence>
<evidence type="ECO:0000256" key="1">
    <source>
        <dbReference type="SAM" id="MobiDB-lite"/>
    </source>
</evidence>
<organism evidence="2 5">
    <name type="scientific">Phoenix dactylifera</name>
    <name type="common">Date palm</name>
    <dbReference type="NCBI Taxonomy" id="42345"/>
    <lineage>
        <taxon>Eukaryota</taxon>
        <taxon>Viridiplantae</taxon>
        <taxon>Streptophyta</taxon>
        <taxon>Embryophyta</taxon>
        <taxon>Tracheophyta</taxon>
        <taxon>Spermatophyta</taxon>
        <taxon>Magnoliopsida</taxon>
        <taxon>Liliopsida</taxon>
        <taxon>Arecaceae</taxon>
        <taxon>Coryphoideae</taxon>
        <taxon>Phoeniceae</taxon>
        <taxon>Phoenix</taxon>
    </lineage>
</organism>
<dbReference type="RefSeq" id="XP_026662495.2">
    <property type="nucleotide sequence ID" value="XM_026806694.2"/>
</dbReference>
<evidence type="ECO:0000313" key="3">
    <source>
        <dbReference type="RefSeq" id="XP_008797195.2"/>
    </source>
</evidence>
<dbReference type="GO" id="GO:0003676">
    <property type="term" value="F:nucleic acid binding"/>
    <property type="evidence" value="ECO:0007669"/>
    <property type="project" value="InterPro"/>
</dbReference>
<name>A0A8B8J7B1_PHODC</name>
<proteinExistence type="predicted"/>
<dbReference type="OrthoDB" id="1923695at2759"/>
<dbReference type="CDD" id="cd00590">
    <property type="entry name" value="RRM_SF"/>
    <property type="match status" value="1"/>
</dbReference>
<feature type="region of interest" description="Disordered" evidence="1">
    <location>
        <begin position="155"/>
        <end position="176"/>
    </location>
</feature>